<evidence type="ECO:0000313" key="2">
    <source>
        <dbReference type="EMBL" id="KAK3771117.1"/>
    </source>
</evidence>
<feature type="compositionally biased region" description="Polar residues" evidence="1">
    <location>
        <begin position="41"/>
        <end position="65"/>
    </location>
</feature>
<accession>A0AAE0ZMB1</accession>
<keyword evidence="3" id="KW-1185">Reference proteome</keyword>
<name>A0AAE0ZMB1_9GAST</name>
<gene>
    <name evidence="2" type="ORF">RRG08_034133</name>
</gene>
<sequence length="291" mass="31735">MVTPETFQGAGMKQVLALTRSTSLASKGLPKRERMIRVLRSQYNGTRVDKSSIQGSRIKSSQTGPASRPSRALSPAPDTVASYNRLVLHPGSNHLKLDLTHDPLELCHQPLIQIKSSQTGPASRPSRALPPAPDTVASYNRLVLYLGSNHLKLDLPHDPLELCHQPLIQIKSSQTGPASRPSRALPPAPDTVASYNRLVLYLGSNHLKLDLPHDPLELCHQPLIQIKSSQTGPASRPSRALPPAPDTVASYNRLVLHPGSNHLKLDLPHDPLELCHQPLIQLPAITDSCYT</sequence>
<reference evidence="2" key="1">
    <citation type="journal article" date="2023" name="G3 (Bethesda)">
        <title>A reference genome for the long-term kleptoplast-retaining sea slug Elysia crispata morphotype clarki.</title>
        <authorList>
            <person name="Eastman K.E."/>
            <person name="Pendleton A.L."/>
            <person name="Shaikh M.A."/>
            <person name="Suttiyut T."/>
            <person name="Ogas R."/>
            <person name="Tomko P."/>
            <person name="Gavelis G."/>
            <person name="Widhalm J.R."/>
            <person name="Wisecaver J.H."/>
        </authorList>
    </citation>
    <scope>NUCLEOTIDE SEQUENCE</scope>
    <source>
        <strain evidence="2">ECLA1</strain>
    </source>
</reference>
<dbReference type="Proteomes" id="UP001283361">
    <property type="component" value="Unassembled WGS sequence"/>
</dbReference>
<evidence type="ECO:0000313" key="3">
    <source>
        <dbReference type="Proteomes" id="UP001283361"/>
    </source>
</evidence>
<proteinExistence type="predicted"/>
<evidence type="ECO:0000256" key="1">
    <source>
        <dbReference type="SAM" id="MobiDB-lite"/>
    </source>
</evidence>
<comment type="caution">
    <text evidence="2">The sequence shown here is derived from an EMBL/GenBank/DDBJ whole genome shotgun (WGS) entry which is preliminary data.</text>
</comment>
<protein>
    <submittedName>
        <fullName evidence="2">Uncharacterized protein</fullName>
    </submittedName>
</protein>
<dbReference type="AlphaFoldDB" id="A0AAE0ZMB1"/>
<organism evidence="2 3">
    <name type="scientific">Elysia crispata</name>
    <name type="common">lettuce slug</name>
    <dbReference type="NCBI Taxonomy" id="231223"/>
    <lineage>
        <taxon>Eukaryota</taxon>
        <taxon>Metazoa</taxon>
        <taxon>Spiralia</taxon>
        <taxon>Lophotrochozoa</taxon>
        <taxon>Mollusca</taxon>
        <taxon>Gastropoda</taxon>
        <taxon>Heterobranchia</taxon>
        <taxon>Euthyneura</taxon>
        <taxon>Panpulmonata</taxon>
        <taxon>Sacoglossa</taxon>
        <taxon>Placobranchoidea</taxon>
        <taxon>Plakobranchidae</taxon>
        <taxon>Elysia</taxon>
    </lineage>
</organism>
<dbReference type="EMBL" id="JAWDGP010003771">
    <property type="protein sequence ID" value="KAK3771117.1"/>
    <property type="molecule type" value="Genomic_DNA"/>
</dbReference>
<feature type="region of interest" description="Disordered" evidence="1">
    <location>
        <begin position="41"/>
        <end position="77"/>
    </location>
</feature>